<protein>
    <submittedName>
        <fullName evidence="1">tRNA-guanine transglycosylase DpdA</fullName>
    </submittedName>
</protein>
<organism evidence="1 2">
    <name type="scientific">Pseudonocardia yunnanensis</name>
    <dbReference type="NCBI Taxonomy" id="58107"/>
    <lineage>
        <taxon>Bacteria</taxon>
        <taxon>Bacillati</taxon>
        <taxon>Actinomycetota</taxon>
        <taxon>Actinomycetes</taxon>
        <taxon>Pseudonocardiales</taxon>
        <taxon>Pseudonocardiaceae</taxon>
        <taxon>Pseudonocardia</taxon>
    </lineage>
</organism>
<dbReference type="Gene3D" id="3.20.20.105">
    <property type="entry name" value="Queuine tRNA-ribosyltransferase-like"/>
    <property type="match status" value="1"/>
</dbReference>
<keyword evidence="2" id="KW-1185">Reference proteome</keyword>
<evidence type="ECO:0000313" key="2">
    <source>
        <dbReference type="Proteomes" id="UP001597114"/>
    </source>
</evidence>
<evidence type="ECO:0000313" key="1">
    <source>
        <dbReference type="EMBL" id="MFD1518877.1"/>
    </source>
</evidence>
<sequence>MRFYFPDSQDLVSPTYDFIHDEYSPLRVRQRDDLYAHEVLARVPYDGILVSKAIVDGSVSGAGKYSESQRQRIYRLGVRRFFRLPDNMATIGDCGAFNYVGEYEPPYSVDEVIDFYDGCRFDAGVSVDHVILGYDRAATKATTDPAWKARQAITLRLAQDFIGAVERRASQVEPVASAQGWSPASYAESVRVLQGLGFRRIGLGGMVPLKTPDILACLEAIGEIRLPEVELHLLGVSRIESMEMFAKYGVTSFDSTSPFKQAFMDDRDNYHTASGTYVAIRVPQVDGNVSLKRAILAGHVSQRDALRLERECLSRLRRLDAGEVGVEDVLSVLADYETIIGVKKSRLAEYHRTLEAAPWRDCLCGLCGRHGVEMIIFRGTERNKRRGFHNLSVLAGRMHSIPALAARRSATRMTAVQQGSVSG</sequence>
<dbReference type="EMBL" id="JBHUCO010000015">
    <property type="protein sequence ID" value="MFD1518877.1"/>
    <property type="molecule type" value="Genomic_DNA"/>
</dbReference>
<dbReference type="InterPro" id="IPR036511">
    <property type="entry name" value="TGT-like_sf"/>
</dbReference>
<accession>A0ABW4EUX9</accession>
<dbReference type="InterPro" id="IPR053537">
    <property type="entry name" value="DNA-guanine_TGase"/>
</dbReference>
<comment type="caution">
    <text evidence="1">The sequence shown here is derived from an EMBL/GenBank/DDBJ whole genome shotgun (WGS) entry which is preliminary data.</text>
</comment>
<dbReference type="NCBIfam" id="NF041059">
    <property type="entry name" value="DpdA"/>
    <property type="match status" value="1"/>
</dbReference>
<proteinExistence type="predicted"/>
<gene>
    <name evidence="1" type="primary">dpdA</name>
    <name evidence="1" type="ORF">ACFSJD_15380</name>
</gene>
<dbReference type="RefSeq" id="WP_344718140.1">
    <property type="nucleotide sequence ID" value="NZ_BAAAUS010000001.1"/>
</dbReference>
<reference evidence="2" key="1">
    <citation type="journal article" date="2019" name="Int. J. Syst. Evol. Microbiol.">
        <title>The Global Catalogue of Microorganisms (GCM) 10K type strain sequencing project: providing services to taxonomists for standard genome sequencing and annotation.</title>
        <authorList>
            <consortium name="The Broad Institute Genomics Platform"/>
            <consortium name="The Broad Institute Genome Sequencing Center for Infectious Disease"/>
            <person name="Wu L."/>
            <person name="Ma J."/>
        </authorList>
    </citation>
    <scope>NUCLEOTIDE SEQUENCE [LARGE SCALE GENOMIC DNA]</scope>
    <source>
        <strain evidence="2">CCM 7043</strain>
    </source>
</reference>
<name>A0ABW4EUX9_9PSEU</name>
<dbReference type="Proteomes" id="UP001597114">
    <property type="component" value="Unassembled WGS sequence"/>
</dbReference>
<dbReference type="SUPFAM" id="SSF51713">
    <property type="entry name" value="tRNA-guanine transglycosylase"/>
    <property type="match status" value="1"/>
</dbReference>